<comment type="subcellular location">
    <subcellularLocation>
        <location evidence="1">Cell membrane</location>
        <topology evidence="1">Multi-pass membrane protein</topology>
    </subcellularLocation>
</comment>
<dbReference type="OrthoDB" id="9803035at2"/>
<evidence type="ECO:0000256" key="1">
    <source>
        <dbReference type="ARBA" id="ARBA00004651"/>
    </source>
</evidence>
<evidence type="ECO:0000313" key="9">
    <source>
        <dbReference type="Proteomes" id="UP000318833"/>
    </source>
</evidence>
<dbReference type="RefSeq" id="WP_143918095.1">
    <property type="nucleotide sequence ID" value="NZ_CANMIK010000069.1"/>
</dbReference>
<dbReference type="PANTHER" id="PTHR33406:SF13">
    <property type="entry name" value="MEMBRANE PROTEIN YDFJ"/>
    <property type="match status" value="1"/>
</dbReference>
<gene>
    <name evidence="8" type="ORF">FOF46_23115</name>
</gene>
<feature type="transmembrane region" description="Helical" evidence="6">
    <location>
        <begin position="362"/>
        <end position="381"/>
    </location>
</feature>
<evidence type="ECO:0000256" key="5">
    <source>
        <dbReference type="ARBA" id="ARBA00023136"/>
    </source>
</evidence>
<feature type="transmembrane region" description="Helical" evidence="6">
    <location>
        <begin position="711"/>
        <end position="730"/>
    </location>
</feature>
<evidence type="ECO:0000256" key="2">
    <source>
        <dbReference type="ARBA" id="ARBA00022475"/>
    </source>
</evidence>
<comment type="caution">
    <text evidence="8">The sequence shown here is derived from an EMBL/GenBank/DDBJ whole genome shotgun (WGS) entry which is preliminary data.</text>
</comment>
<feature type="transmembrane region" description="Helical" evidence="6">
    <location>
        <begin position="438"/>
        <end position="458"/>
    </location>
</feature>
<organism evidence="8 9">
    <name type="scientific">Aquimarina algiphila</name>
    <dbReference type="NCBI Taxonomy" id="2047982"/>
    <lineage>
        <taxon>Bacteria</taxon>
        <taxon>Pseudomonadati</taxon>
        <taxon>Bacteroidota</taxon>
        <taxon>Flavobacteriia</taxon>
        <taxon>Flavobacteriales</taxon>
        <taxon>Flavobacteriaceae</taxon>
        <taxon>Aquimarina</taxon>
    </lineage>
</organism>
<dbReference type="PANTHER" id="PTHR33406">
    <property type="entry name" value="MEMBRANE PROTEIN MJ1562-RELATED"/>
    <property type="match status" value="1"/>
</dbReference>
<keyword evidence="3 6" id="KW-0812">Transmembrane</keyword>
<feature type="transmembrane region" description="Helical" evidence="6">
    <location>
        <begin position="387"/>
        <end position="406"/>
    </location>
</feature>
<name>A0A554VED3_9FLAO</name>
<feature type="transmembrane region" description="Helical" evidence="6">
    <location>
        <begin position="269"/>
        <end position="288"/>
    </location>
</feature>
<evidence type="ECO:0000313" key="8">
    <source>
        <dbReference type="EMBL" id="TSE05359.1"/>
    </source>
</evidence>
<accession>A0A554VED3</accession>
<protein>
    <submittedName>
        <fullName evidence="8">MMPL family transporter</fullName>
    </submittedName>
</protein>
<dbReference type="InterPro" id="IPR004869">
    <property type="entry name" value="MMPL_dom"/>
</dbReference>
<feature type="transmembrane region" description="Helical" evidence="6">
    <location>
        <begin position="321"/>
        <end position="342"/>
    </location>
</feature>
<feature type="domain" description="SSD" evidence="7">
    <location>
        <begin position="683"/>
        <end position="803"/>
    </location>
</feature>
<feature type="transmembrane region" description="Helical" evidence="6">
    <location>
        <begin position="751"/>
        <end position="770"/>
    </location>
</feature>
<dbReference type="Pfam" id="PF03176">
    <property type="entry name" value="MMPL"/>
    <property type="match status" value="2"/>
</dbReference>
<dbReference type="Gene3D" id="1.20.1640.10">
    <property type="entry name" value="Multidrug efflux transporter AcrB transmembrane domain"/>
    <property type="match status" value="2"/>
</dbReference>
<feature type="transmembrane region" description="Helical" evidence="6">
    <location>
        <begin position="776"/>
        <end position="801"/>
    </location>
</feature>
<dbReference type="GO" id="GO:0005886">
    <property type="term" value="C:plasma membrane"/>
    <property type="evidence" value="ECO:0007669"/>
    <property type="project" value="UniProtKB-SubCell"/>
</dbReference>
<feature type="transmembrane region" description="Helical" evidence="6">
    <location>
        <begin position="685"/>
        <end position="705"/>
    </location>
</feature>
<feature type="transmembrane region" description="Helical" evidence="6">
    <location>
        <begin position="17"/>
        <end position="35"/>
    </location>
</feature>
<keyword evidence="2" id="KW-1003">Cell membrane</keyword>
<dbReference type="SUPFAM" id="SSF82866">
    <property type="entry name" value="Multidrug efflux transporter AcrB transmembrane domain"/>
    <property type="match status" value="2"/>
</dbReference>
<dbReference type="InterPro" id="IPR050545">
    <property type="entry name" value="Mycobact_MmpL"/>
</dbReference>
<dbReference type="AlphaFoldDB" id="A0A554VED3"/>
<feature type="transmembrane region" description="Helical" evidence="6">
    <location>
        <begin position="295"/>
        <end position="315"/>
    </location>
</feature>
<dbReference type="InterPro" id="IPR000731">
    <property type="entry name" value="SSD"/>
</dbReference>
<proteinExistence type="predicted"/>
<evidence type="ECO:0000259" key="7">
    <source>
        <dbReference type="PROSITE" id="PS50156"/>
    </source>
</evidence>
<dbReference type="Proteomes" id="UP000318833">
    <property type="component" value="Unassembled WGS sequence"/>
</dbReference>
<evidence type="ECO:0000256" key="6">
    <source>
        <dbReference type="SAM" id="Phobius"/>
    </source>
</evidence>
<evidence type="ECO:0000256" key="3">
    <source>
        <dbReference type="ARBA" id="ARBA00022692"/>
    </source>
</evidence>
<dbReference type="PROSITE" id="PS50156">
    <property type="entry name" value="SSD"/>
    <property type="match status" value="1"/>
</dbReference>
<keyword evidence="5 6" id="KW-0472">Membrane</keyword>
<feature type="transmembrane region" description="Helical" evidence="6">
    <location>
        <begin position="662"/>
        <end position="678"/>
    </location>
</feature>
<keyword evidence="4 6" id="KW-1133">Transmembrane helix</keyword>
<keyword evidence="9" id="KW-1185">Reference proteome</keyword>
<dbReference type="EMBL" id="VLNR01000062">
    <property type="protein sequence ID" value="TSE05359.1"/>
    <property type="molecule type" value="Genomic_DNA"/>
</dbReference>
<reference evidence="8 9" key="1">
    <citation type="submission" date="2019-07" db="EMBL/GenBank/DDBJ databases">
        <title>The draft genome sequence of Aquimarina algiphila M91.</title>
        <authorList>
            <person name="Meng X."/>
        </authorList>
    </citation>
    <scope>NUCLEOTIDE SEQUENCE [LARGE SCALE GENOMIC DNA]</scope>
    <source>
        <strain evidence="8 9">M91</strain>
    </source>
</reference>
<sequence length="817" mass="91638">MGNLFWKIYRSITHKRIYYGIISIVLMGILSWIASSIKFDEDISKLIPANKENEKLQKVLKNVNFSDKIIVNISLEDNGEFEDLVDYAIAFTDSISNNYNKYITSIKGKIEEEDALETIDFVYNNLPFFLSESDYETIASKIDKDSIETITKANYETLVSPSGFIAKSFIVKDPLGVSFMGLKQLNELGLADDFKLKDGFLVHKDEKHILLFISPKFDTGNTAENQPFSDTIYRLQKDLNSDYKNKVRSTYFGGPLIAVANAEQIKTDIQFTVSIALSILLLLFIFFYKKLSIPLILFVPTIFGALLAIAILSLIRTEISAISLGIGAVLLGVTIDYSLHILTHIRSHGTTKSLYTSISKPIIMSSLTTALAFLCLLFIESQALQDLGIFAAISVIGSSVFALIFIPQTYKPKASGNNIKSTFIDTIANYNFNKNKTLIAVLCILLVLSLFTFNKVVFNKDLSQLNYTSPELDNAELQLDNLINISSKSLYIVAFGNTMEAVLQTNDDIHRRLSKFKSEDAVLDFNSIGALVSSSKRQNKQIQDWEDFWGNNKKIKLKEYLIESGNAFGFKSTSFNTFYELLDKKFSSLKIVDYSKITSIPIDDFISVNDDFITVTSVVKINKDQFSLVKDAFNSDENIIVFDRQNVNEELLGGLKNEFNNLIGYSFTLIVLLLLTFYKNIKLTLITILPILATWLLTLGLMGLFGLEFNIFSIIISTFIFGLGVDYSIFMTNGLLRQSQYDIKTLATFKASVILSVITTLLGVGVLIFAKHPALSSLALVSVIGIISAMLISFTIQPFLYKFFITNSTKEMTNEEN</sequence>
<evidence type="ECO:0000256" key="4">
    <source>
        <dbReference type="ARBA" id="ARBA00022989"/>
    </source>
</evidence>